<proteinExistence type="predicted"/>
<dbReference type="GO" id="GO:0005576">
    <property type="term" value="C:extracellular region"/>
    <property type="evidence" value="ECO:0007669"/>
    <property type="project" value="InterPro"/>
</dbReference>
<dbReference type="EMBL" id="WMKA01000011">
    <property type="protein sequence ID" value="MTG88697.1"/>
    <property type="molecule type" value="Genomic_DNA"/>
</dbReference>
<reference evidence="4 5" key="1">
    <citation type="submission" date="2019-11" db="EMBL/GenBank/DDBJ databases">
        <title>Cellulosimicrobium composti sp. nov. isolated from a compost.</title>
        <authorList>
            <person name="Yang Y."/>
        </authorList>
    </citation>
    <scope>NUCLEOTIDE SEQUENCE [LARGE SCALE GENOMIC DNA]</scope>
    <source>
        <strain evidence="4 5">BIT-GX5</strain>
    </source>
</reference>
<feature type="compositionally biased region" description="Gly residues" evidence="2">
    <location>
        <begin position="22"/>
        <end position="32"/>
    </location>
</feature>
<dbReference type="SUPFAM" id="SSF51055">
    <property type="entry name" value="Carbohydrate binding domain"/>
    <property type="match status" value="2"/>
</dbReference>
<feature type="compositionally biased region" description="Low complexity" evidence="2">
    <location>
        <begin position="33"/>
        <end position="48"/>
    </location>
</feature>
<protein>
    <recommendedName>
        <fullName evidence="3">Chitin-binding type-3 domain-containing protein</fullName>
    </recommendedName>
</protein>
<name>A0A6N7ZGX1_9MICO</name>
<feature type="region of interest" description="Disordered" evidence="2">
    <location>
        <begin position="1"/>
        <end position="53"/>
    </location>
</feature>
<dbReference type="Gene3D" id="2.10.10.20">
    <property type="entry name" value="Carbohydrate-binding module superfamily 5/12"/>
    <property type="match status" value="2"/>
</dbReference>
<dbReference type="CDD" id="cd12215">
    <property type="entry name" value="ChiC_BD"/>
    <property type="match status" value="1"/>
</dbReference>
<dbReference type="GO" id="GO:0004553">
    <property type="term" value="F:hydrolase activity, hydrolyzing O-glycosyl compounds"/>
    <property type="evidence" value="ECO:0007669"/>
    <property type="project" value="InterPro"/>
</dbReference>
<evidence type="ECO:0000256" key="2">
    <source>
        <dbReference type="SAM" id="MobiDB-lite"/>
    </source>
</evidence>
<keyword evidence="1" id="KW-0378">Hydrolase</keyword>
<dbReference type="Proteomes" id="UP000440668">
    <property type="component" value="Unassembled WGS sequence"/>
</dbReference>
<evidence type="ECO:0000259" key="3">
    <source>
        <dbReference type="SMART" id="SM00495"/>
    </source>
</evidence>
<dbReference type="InterPro" id="IPR036573">
    <property type="entry name" value="CBM_sf_5/12"/>
</dbReference>
<dbReference type="GO" id="GO:0030246">
    <property type="term" value="F:carbohydrate binding"/>
    <property type="evidence" value="ECO:0007669"/>
    <property type="project" value="InterPro"/>
</dbReference>
<feature type="compositionally biased region" description="Basic and acidic residues" evidence="2">
    <location>
        <begin position="1"/>
        <end position="10"/>
    </location>
</feature>
<organism evidence="4 5">
    <name type="scientific">Cellulosimicrobium composti</name>
    <dbReference type="NCBI Taxonomy" id="2672572"/>
    <lineage>
        <taxon>Bacteria</taxon>
        <taxon>Bacillati</taxon>
        <taxon>Actinomycetota</taxon>
        <taxon>Actinomycetes</taxon>
        <taxon>Micrococcales</taxon>
        <taxon>Promicromonosporaceae</taxon>
        <taxon>Cellulosimicrobium</taxon>
    </lineage>
</organism>
<feature type="domain" description="Chitin-binding type-3" evidence="3">
    <location>
        <begin position="52"/>
        <end position="96"/>
    </location>
</feature>
<evidence type="ECO:0000313" key="5">
    <source>
        <dbReference type="Proteomes" id="UP000440668"/>
    </source>
</evidence>
<dbReference type="InterPro" id="IPR003610">
    <property type="entry name" value="CBM5/12"/>
</dbReference>
<accession>A0A6N7ZGX1</accession>
<dbReference type="GO" id="GO:0005975">
    <property type="term" value="P:carbohydrate metabolic process"/>
    <property type="evidence" value="ECO:0007669"/>
    <property type="project" value="InterPro"/>
</dbReference>
<evidence type="ECO:0000256" key="1">
    <source>
        <dbReference type="ARBA" id="ARBA00022801"/>
    </source>
</evidence>
<dbReference type="Pfam" id="PF02839">
    <property type="entry name" value="CBM_5_12"/>
    <property type="match status" value="1"/>
</dbReference>
<gene>
    <name evidence="4" type="ORF">GJV82_07020</name>
</gene>
<comment type="caution">
    <text evidence="4">The sequence shown here is derived from an EMBL/GenBank/DDBJ whole genome shotgun (WGS) entry which is preliminary data.</text>
</comment>
<sequence>MSHQGKEYRAKWGTQGDVPTAGGPGELTGAGSGDPTDPSDTTDPTDPGECTAAAWSPTAVYTGGATVSYQGQTFRAKWWTQNNVPGAEQYGPWESLGAC</sequence>
<evidence type="ECO:0000313" key="4">
    <source>
        <dbReference type="EMBL" id="MTG88697.1"/>
    </source>
</evidence>
<dbReference type="SMART" id="SM00495">
    <property type="entry name" value="ChtBD3"/>
    <property type="match status" value="1"/>
</dbReference>
<dbReference type="AlphaFoldDB" id="A0A6N7ZGX1"/>